<dbReference type="InterPro" id="IPR022537">
    <property type="entry name" value="TRSP_dom"/>
</dbReference>
<dbReference type="InterPro" id="IPR029057">
    <property type="entry name" value="PRTase-like"/>
</dbReference>
<evidence type="ECO:0000313" key="4">
    <source>
        <dbReference type="Proteomes" id="UP000645517"/>
    </source>
</evidence>
<feature type="domain" description="Orotate phosphoribosyltransferase-like" evidence="2">
    <location>
        <begin position="26"/>
        <end position="206"/>
    </location>
</feature>
<evidence type="ECO:0000259" key="2">
    <source>
        <dbReference type="Pfam" id="PF15609"/>
    </source>
</evidence>
<keyword evidence="4" id="KW-1185">Reference proteome</keyword>
<name>A0ABQ2JGP0_9DEIO</name>
<accession>A0ABQ2JGP0</accession>
<protein>
    <recommendedName>
        <fullName evidence="5">Phosphoribosyltransferase</fullName>
    </recommendedName>
</protein>
<dbReference type="Pfam" id="PF15609">
    <property type="entry name" value="PRTase_2"/>
    <property type="match status" value="1"/>
</dbReference>
<comment type="caution">
    <text evidence="3">The sequence shown here is derived from an EMBL/GenBank/DDBJ whole genome shotgun (WGS) entry which is preliminary data.</text>
</comment>
<dbReference type="RefSeq" id="WP_189059355.1">
    <property type="nucleotide sequence ID" value="NZ_BMOR01000033.1"/>
</dbReference>
<dbReference type="EMBL" id="BMOR01000033">
    <property type="protein sequence ID" value="GGN46519.1"/>
    <property type="molecule type" value="Genomic_DNA"/>
</dbReference>
<dbReference type="InterPro" id="IPR041688">
    <property type="entry name" value="PRTase_2"/>
</dbReference>
<gene>
    <name evidence="3" type="ORF">GCM10010842_37140</name>
</gene>
<evidence type="ECO:0008006" key="5">
    <source>
        <dbReference type="Google" id="ProtNLM"/>
    </source>
</evidence>
<proteinExistence type="predicted"/>
<dbReference type="SUPFAM" id="SSF53271">
    <property type="entry name" value="PRTase-like"/>
    <property type="match status" value="1"/>
</dbReference>
<evidence type="ECO:0000313" key="3">
    <source>
        <dbReference type="EMBL" id="GGN46519.1"/>
    </source>
</evidence>
<dbReference type="Proteomes" id="UP000645517">
    <property type="component" value="Unassembled WGS sequence"/>
</dbReference>
<sequence>MPTHVTLPSGSLHLTVERELRPLSDLVDYAVRENPKRGFLFVSKVLGKHIPIPPDHATCTHEALARALPPLTRPHFIGLAETATALAEGVYTEWQARHPDRSGSYQHTTRYLTGEPVLLRFDEPHSHAPAHILHQPDTDVSSVRELVLVDDEITTGTTLTNLAQAWCDLCPRLERIILICLTSWADPAVLQARVTPPLHLISLTQGAYTFTPDPAWPAPVTPPVQATSSVIRPHLQQSRRTASRPLHFPDRQALGLTAASHLLVLGTGEHQYPAYALARHLQGQVSEVRFSATTRSPVLPGLAMTRKLTFTDNYGDGMPNYLYNVDPDAYSDIIVVHEPGCDVTGLLPVLGPHARSVIL</sequence>
<evidence type="ECO:0000259" key="1">
    <source>
        <dbReference type="Pfam" id="PF12500"/>
    </source>
</evidence>
<dbReference type="PIRSF" id="PIRSF020967">
    <property type="entry name" value="UCP020967"/>
    <property type="match status" value="1"/>
</dbReference>
<reference evidence="4" key="1">
    <citation type="journal article" date="2019" name="Int. J. Syst. Evol. Microbiol.">
        <title>The Global Catalogue of Microorganisms (GCM) 10K type strain sequencing project: providing services to taxonomists for standard genome sequencing and annotation.</title>
        <authorList>
            <consortium name="The Broad Institute Genomics Platform"/>
            <consortium name="The Broad Institute Genome Sequencing Center for Infectious Disease"/>
            <person name="Wu L."/>
            <person name="Ma J."/>
        </authorList>
    </citation>
    <scope>NUCLEOTIDE SEQUENCE [LARGE SCALE GENOMIC DNA]</scope>
    <source>
        <strain evidence="4">JCM 16918</strain>
    </source>
</reference>
<feature type="domain" description="TRSP" evidence="1">
    <location>
        <begin position="258"/>
        <end position="343"/>
    </location>
</feature>
<dbReference type="InterPro" id="IPR011214">
    <property type="entry name" value="UCP020967"/>
</dbReference>
<organism evidence="3 4">
    <name type="scientific">Deinococcus daejeonensis</name>
    <dbReference type="NCBI Taxonomy" id="1007098"/>
    <lineage>
        <taxon>Bacteria</taxon>
        <taxon>Thermotogati</taxon>
        <taxon>Deinococcota</taxon>
        <taxon>Deinococci</taxon>
        <taxon>Deinococcales</taxon>
        <taxon>Deinococcaceae</taxon>
        <taxon>Deinococcus</taxon>
    </lineage>
</organism>
<dbReference type="Pfam" id="PF12500">
    <property type="entry name" value="TRSP"/>
    <property type="match status" value="1"/>
</dbReference>